<dbReference type="SUPFAM" id="SSF52402">
    <property type="entry name" value="Adenine nucleotide alpha hydrolases-like"/>
    <property type="match status" value="1"/>
</dbReference>
<evidence type="ECO:0000256" key="1">
    <source>
        <dbReference type="ARBA" id="ARBA00022741"/>
    </source>
</evidence>
<evidence type="ECO:0000313" key="5">
    <source>
        <dbReference type="Proteomes" id="UP000702209"/>
    </source>
</evidence>
<dbReference type="CDD" id="cd01991">
    <property type="entry name" value="Asn_synthase_B_C"/>
    <property type="match status" value="1"/>
</dbReference>
<keyword evidence="5" id="KW-1185">Reference proteome</keyword>
<comment type="caution">
    <text evidence="4">The sequence shown here is derived from an EMBL/GenBank/DDBJ whole genome shotgun (WGS) entry which is preliminary data.</text>
</comment>
<reference evidence="4 5" key="1">
    <citation type="submission" date="2020-10" db="EMBL/GenBank/DDBJ databases">
        <title>Identification of Nocardia species via Next-generation sequencing and recognition of intraspecies genetic diversity.</title>
        <authorList>
            <person name="Li P."/>
            <person name="Li P."/>
            <person name="Lu B."/>
        </authorList>
    </citation>
    <scope>NUCLEOTIDE SEQUENCE [LARGE SCALE GENOMIC DNA]</scope>
    <source>
        <strain evidence="4 5">BJ06-0157</strain>
    </source>
</reference>
<proteinExistence type="predicted"/>
<gene>
    <name evidence="4" type="ORF">IU459_27500</name>
</gene>
<dbReference type="InterPro" id="IPR014729">
    <property type="entry name" value="Rossmann-like_a/b/a_fold"/>
</dbReference>
<keyword evidence="1" id="KW-0547">Nucleotide-binding</keyword>
<organism evidence="4 5">
    <name type="scientific">Nocardia amamiensis</name>
    <dbReference type="NCBI Taxonomy" id="404578"/>
    <lineage>
        <taxon>Bacteria</taxon>
        <taxon>Bacillati</taxon>
        <taxon>Actinomycetota</taxon>
        <taxon>Actinomycetes</taxon>
        <taxon>Mycobacteriales</taxon>
        <taxon>Nocardiaceae</taxon>
        <taxon>Nocardia</taxon>
    </lineage>
</organism>
<evidence type="ECO:0000259" key="3">
    <source>
        <dbReference type="Pfam" id="PF00733"/>
    </source>
</evidence>
<feature type="domain" description="Asparagine synthetase" evidence="3">
    <location>
        <begin position="60"/>
        <end position="207"/>
    </location>
</feature>
<dbReference type="Gene3D" id="3.40.50.620">
    <property type="entry name" value="HUPs"/>
    <property type="match status" value="1"/>
</dbReference>
<dbReference type="EMBL" id="JADLQX010000024">
    <property type="protein sequence ID" value="MBF6301258.1"/>
    <property type="molecule type" value="Genomic_DNA"/>
</dbReference>
<dbReference type="InterPro" id="IPR001962">
    <property type="entry name" value="Asn_synthase"/>
</dbReference>
<dbReference type="Proteomes" id="UP000702209">
    <property type="component" value="Unassembled WGS sequence"/>
</dbReference>
<dbReference type="PANTHER" id="PTHR11772">
    <property type="entry name" value="ASPARAGINE SYNTHETASE"/>
    <property type="match status" value="1"/>
</dbReference>
<dbReference type="RefSeq" id="WP_195132475.1">
    <property type="nucleotide sequence ID" value="NZ_JADLQX010000024.1"/>
</dbReference>
<evidence type="ECO:0000313" key="4">
    <source>
        <dbReference type="EMBL" id="MBF6301258.1"/>
    </source>
</evidence>
<name>A0ABS0D2D3_9NOCA</name>
<sequence length="348" mass="37255">MNNETNTEAQTSEPIQFVTDLLGDTVATPDPAVRTITDPRAAAALIAEETRSRVRAVVERFDGVPAVLLSGGVDSIYLAAVAVRLGVRPHAITIVTTGDTDATGAVAAAAALGLPHDVIRLTGAEVIDLARDAMRRLGTSELWEVAAGIPLLAARRSLDRLERVGAILTGSGADAIFGGGRSLRHPLHSPAARAELDRLIRAESAANFRYRRLVPHFHPALLNTYADKLVHVFQTVRWWRLAETLAPPALFGEHNGRRIDKLALRMACAEELPSGAADLAWRAKAPIQRSSGLFTALAAAARSHAANLPGARTYTDPMTEDAEAVAIRLYLTLLNQNEHGPSAPGRER</sequence>
<dbReference type="Pfam" id="PF00733">
    <property type="entry name" value="Asn_synthase"/>
    <property type="match status" value="1"/>
</dbReference>
<evidence type="ECO:0000256" key="2">
    <source>
        <dbReference type="ARBA" id="ARBA00022840"/>
    </source>
</evidence>
<accession>A0ABS0D2D3</accession>
<protein>
    <submittedName>
        <fullName evidence="4">Asparagine synthase</fullName>
    </submittedName>
</protein>
<dbReference type="InterPro" id="IPR050795">
    <property type="entry name" value="Asn_Synthetase"/>
</dbReference>
<keyword evidence="2" id="KW-0067">ATP-binding</keyword>
<dbReference type="PANTHER" id="PTHR11772:SF46">
    <property type="entry name" value="ASPARAGINE SYNTHETASE DOMAIN-CONTAINING PROTEIN"/>
    <property type="match status" value="1"/>
</dbReference>